<protein>
    <submittedName>
        <fullName evidence="2">Putative NAD(P)/FAD-binding protein YdhS</fullName>
    </submittedName>
</protein>
<dbReference type="Pfam" id="PF13454">
    <property type="entry name" value="NAD_binding_9"/>
    <property type="match status" value="1"/>
</dbReference>
<proteinExistence type="predicted"/>
<dbReference type="Proteomes" id="UP000317940">
    <property type="component" value="Unassembled WGS sequence"/>
</dbReference>
<dbReference type="PANTHER" id="PTHR40254:SF1">
    <property type="entry name" value="BLR0577 PROTEIN"/>
    <property type="match status" value="1"/>
</dbReference>
<keyword evidence="3" id="KW-1185">Reference proteome</keyword>
<comment type="caution">
    <text evidence="2">The sequence shown here is derived from an EMBL/GenBank/DDBJ whole genome shotgun (WGS) entry which is preliminary data.</text>
</comment>
<dbReference type="InterPro" id="IPR036188">
    <property type="entry name" value="FAD/NAD-bd_sf"/>
</dbReference>
<evidence type="ECO:0000259" key="1">
    <source>
        <dbReference type="Pfam" id="PF13454"/>
    </source>
</evidence>
<organism evidence="2 3">
    <name type="scientific">Kitasatospora viridis</name>
    <dbReference type="NCBI Taxonomy" id="281105"/>
    <lineage>
        <taxon>Bacteria</taxon>
        <taxon>Bacillati</taxon>
        <taxon>Actinomycetota</taxon>
        <taxon>Actinomycetes</taxon>
        <taxon>Kitasatosporales</taxon>
        <taxon>Streptomycetaceae</taxon>
        <taxon>Kitasatospora</taxon>
    </lineage>
</organism>
<dbReference type="EMBL" id="VIWT01000002">
    <property type="protein sequence ID" value="TWF90941.1"/>
    <property type="molecule type" value="Genomic_DNA"/>
</dbReference>
<accession>A0A561TV14</accession>
<dbReference type="SUPFAM" id="SSF51905">
    <property type="entry name" value="FAD/NAD(P)-binding domain"/>
    <property type="match status" value="2"/>
</dbReference>
<dbReference type="Gene3D" id="3.50.50.60">
    <property type="entry name" value="FAD/NAD(P)-binding domain"/>
    <property type="match status" value="1"/>
</dbReference>
<dbReference type="AlphaFoldDB" id="A0A561TV14"/>
<sequence>MNQRDTVHDIAVVGGGAAGTLTALRLLHHAAVPVRIWLINPGPAGRGLAFGTEAPHHLLNVPAGRMSAHRDDPGHFTRWLGDRAGEHDFVPRGLFGRYLADSLAEAGHRADAPDLIRVHDRVVGLTHRPAATGAPLRLRLAGGQSLDFAAAVLALGNFAPGTAWAPPALRDSAAFLADPWTPGALDAVPEDRDVLLVGTGLTMVDMALSLRRPGRVVHALSRHGLVPQPHATVPVPTVAAPDLDALAAGAGLAGLRRAVLCHIARCRRVHGDWRAGVDSLRSVTSALWQQLPPADRARLLAEDLRLWETHRHRIPPVSANALRAAVDADQVRTGRGTVAGAEPAGPPGGGLDVRLDDGRRLRVGAVLNCTGSEVNLTRVDDPLVTELLTTGLGTPNPIGGGFLTDPDGRLRPADSLTPAPLWTLGSLRRGSLLETTAIPEIRCQADDLALLMLDRAALALAGEGAPAR</sequence>
<dbReference type="RefSeq" id="WP_145908605.1">
    <property type="nucleotide sequence ID" value="NZ_BAAAMZ010000002.1"/>
</dbReference>
<dbReference type="InterPro" id="IPR038732">
    <property type="entry name" value="HpyO/CreE_NAD-binding"/>
</dbReference>
<dbReference type="OrthoDB" id="101972at2"/>
<evidence type="ECO:0000313" key="3">
    <source>
        <dbReference type="Proteomes" id="UP000317940"/>
    </source>
</evidence>
<dbReference type="InterPro" id="IPR052189">
    <property type="entry name" value="L-asp_N-monooxygenase_NS-form"/>
</dbReference>
<reference evidence="2 3" key="1">
    <citation type="submission" date="2019-06" db="EMBL/GenBank/DDBJ databases">
        <title>Sequencing the genomes of 1000 actinobacteria strains.</title>
        <authorList>
            <person name="Klenk H.-P."/>
        </authorList>
    </citation>
    <scope>NUCLEOTIDE SEQUENCE [LARGE SCALE GENOMIC DNA]</scope>
    <source>
        <strain evidence="2 3">DSM 44826</strain>
    </source>
</reference>
<dbReference type="PANTHER" id="PTHR40254">
    <property type="entry name" value="BLR0577 PROTEIN"/>
    <property type="match status" value="1"/>
</dbReference>
<feature type="domain" description="FAD-dependent urate hydroxylase HpyO/Asp monooxygenase CreE-like FAD/NAD(P)-binding" evidence="1">
    <location>
        <begin position="11"/>
        <end position="157"/>
    </location>
</feature>
<name>A0A561TV14_9ACTN</name>
<gene>
    <name evidence="2" type="ORF">FHX73_1253</name>
</gene>
<evidence type="ECO:0000313" key="2">
    <source>
        <dbReference type="EMBL" id="TWF90941.1"/>
    </source>
</evidence>